<keyword evidence="1" id="KW-0472">Membrane</keyword>
<organism evidence="2 3">
    <name type="scientific">Sinorhizobium americanum</name>
    <dbReference type="NCBI Taxonomy" id="194963"/>
    <lineage>
        <taxon>Bacteria</taxon>
        <taxon>Pseudomonadati</taxon>
        <taxon>Pseudomonadota</taxon>
        <taxon>Alphaproteobacteria</taxon>
        <taxon>Hyphomicrobiales</taxon>
        <taxon>Rhizobiaceae</taxon>
        <taxon>Sinorhizobium/Ensifer group</taxon>
        <taxon>Sinorhizobium</taxon>
    </lineage>
</organism>
<evidence type="ECO:0000313" key="3">
    <source>
        <dbReference type="Proteomes" id="UP000295043"/>
    </source>
</evidence>
<name>A0A4R2C506_9HYPH</name>
<sequence>MIVSSATDRLTDILVELPKYKSQWQSNVANPYVRAYDLAVENFQRTLKAQEARDKMTAELFVFAASVLSGSVLMAAFATASLRVLAGRAALRVVCNNNLNRTFDLMHAAASNKAVMFALGGILDEAKKFAGKQITSATEKLTSSAPIASSPTAINFLTRIEDFINVNHICIHEFIAGVRDDRAISETDKLKAADLVGKTPFCNPPAGRRVDENRLSQKMELLFYMSAVMDSDRLVTFVPPTGGSVPGTTRELVLARKPIPQMPSAADYPRETAPRLTGKLLQPFEPGTRIEYSNIGSAVRERIDTLSRQHGGSPFYPQQNFAEKILIDPTGRAQMIRAEQIINRLSADARPKQLVDVRMI</sequence>
<accession>A0A4R2C506</accession>
<protein>
    <recommendedName>
        <fullName evidence="4">Transmembrane protein</fullName>
    </recommendedName>
</protein>
<evidence type="ECO:0000313" key="2">
    <source>
        <dbReference type="EMBL" id="TCN33799.1"/>
    </source>
</evidence>
<proteinExistence type="predicted"/>
<feature type="transmembrane region" description="Helical" evidence="1">
    <location>
        <begin position="60"/>
        <end position="82"/>
    </location>
</feature>
<reference evidence="2 3" key="1">
    <citation type="submission" date="2019-03" db="EMBL/GenBank/DDBJ databases">
        <title>Genomic Encyclopedia of Type Strains, Phase IV (KMG-V): Genome sequencing to study the core and pangenomes of soil and plant-associated prokaryotes.</title>
        <authorList>
            <person name="Whitman W."/>
        </authorList>
    </citation>
    <scope>NUCLEOTIDE SEQUENCE [LARGE SCALE GENOMIC DNA]</scope>
    <source>
        <strain evidence="2 3">23C40</strain>
    </source>
</reference>
<evidence type="ECO:0008006" key="4">
    <source>
        <dbReference type="Google" id="ProtNLM"/>
    </source>
</evidence>
<keyword evidence="1" id="KW-0812">Transmembrane</keyword>
<keyword evidence="1" id="KW-1133">Transmembrane helix</keyword>
<comment type="caution">
    <text evidence="2">The sequence shown here is derived from an EMBL/GenBank/DDBJ whole genome shotgun (WGS) entry which is preliminary data.</text>
</comment>
<dbReference type="AlphaFoldDB" id="A0A4R2C506"/>
<gene>
    <name evidence="2" type="ORF">EV184_102105</name>
</gene>
<evidence type="ECO:0000256" key="1">
    <source>
        <dbReference type="SAM" id="Phobius"/>
    </source>
</evidence>
<dbReference type="EMBL" id="SLVU01000002">
    <property type="protein sequence ID" value="TCN33799.1"/>
    <property type="molecule type" value="Genomic_DNA"/>
</dbReference>
<dbReference type="Proteomes" id="UP000295043">
    <property type="component" value="Unassembled WGS sequence"/>
</dbReference>